<protein>
    <recommendedName>
        <fullName evidence="1">4Fe-4S ferredoxin-type domain-containing protein</fullName>
    </recommendedName>
</protein>
<feature type="domain" description="4Fe-4S ferredoxin-type" evidence="1">
    <location>
        <begin position="323"/>
        <end position="350"/>
    </location>
</feature>
<dbReference type="Pfam" id="PF13237">
    <property type="entry name" value="Fer4_10"/>
    <property type="match status" value="1"/>
</dbReference>
<feature type="domain" description="4Fe-4S ferredoxin-type" evidence="1">
    <location>
        <begin position="292"/>
        <end position="321"/>
    </location>
</feature>
<name>A0A0F9QSZ6_9ZZZZ</name>
<proteinExistence type="predicted"/>
<dbReference type="AlphaFoldDB" id="A0A0F9QSZ6"/>
<dbReference type="PROSITE" id="PS51379">
    <property type="entry name" value="4FE4S_FER_2"/>
    <property type="match status" value="2"/>
</dbReference>
<dbReference type="InterPro" id="IPR017896">
    <property type="entry name" value="4Fe4S_Fe-S-bd"/>
</dbReference>
<reference evidence="2" key="1">
    <citation type="journal article" date="2015" name="Nature">
        <title>Complex archaea that bridge the gap between prokaryotes and eukaryotes.</title>
        <authorList>
            <person name="Spang A."/>
            <person name="Saw J.H."/>
            <person name="Jorgensen S.L."/>
            <person name="Zaremba-Niedzwiedzka K."/>
            <person name="Martijn J."/>
            <person name="Lind A.E."/>
            <person name="van Eijk R."/>
            <person name="Schleper C."/>
            <person name="Guy L."/>
            <person name="Ettema T.J."/>
        </authorList>
    </citation>
    <scope>NUCLEOTIDE SEQUENCE</scope>
</reference>
<evidence type="ECO:0000313" key="2">
    <source>
        <dbReference type="EMBL" id="KKN47385.1"/>
    </source>
</evidence>
<gene>
    <name evidence="2" type="ORF">LCGC14_0663410</name>
</gene>
<organism evidence="2">
    <name type="scientific">marine sediment metagenome</name>
    <dbReference type="NCBI Taxonomy" id="412755"/>
    <lineage>
        <taxon>unclassified sequences</taxon>
        <taxon>metagenomes</taxon>
        <taxon>ecological metagenomes</taxon>
    </lineage>
</organism>
<sequence>MTEKFWYKVARTIAKSGVFPVPISEHLKELLQNLLTEDQAKFLLIFKKPSMTLEQIKQRIDMEEETIITMLNTLMHNGIIIGAKSKSTGVMVYRLMGLYPGIFEYTFLRGTTTERDNKLAELFEKSFQKISEGTQKNYDNIINVFKDLPPTDRTLPVEKEVEVGTEMVVPFEDIKKYIEEYEDIAVAHCYCRHWKDLLNDPCKLGAPKKNCFLLDKSAQFAIEQNFGRRVSKEEAIKILKEAEDYGLVHKVFHVHSDLDRGIEAICNCCKCCCGILNFYSRGALPLHTVSSYLAKVDEEICSGCAICVNICPMETINVDDTLAVVHEEKCIGCGLCAYHCTEQAIHLKRTGPRDVFLLPKRIKTE</sequence>
<comment type="caution">
    <text evidence="2">The sequence shown here is derived from an EMBL/GenBank/DDBJ whole genome shotgun (WGS) entry which is preliminary data.</text>
</comment>
<dbReference type="EMBL" id="LAZR01001279">
    <property type="protein sequence ID" value="KKN47385.1"/>
    <property type="molecule type" value="Genomic_DNA"/>
</dbReference>
<accession>A0A0F9QSZ6</accession>
<dbReference type="Gene3D" id="3.30.70.20">
    <property type="match status" value="1"/>
</dbReference>
<evidence type="ECO:0000259" key="1">
    <source>
        <dbReference type="PROSITE" id="PS51379"/>
    </source>
</evidence>
<dbReference type="SUPFAM" id="SSF54862">
    <property type="entry name" value="4Fe-4S ferredoxins"/>
    <property type="match status" value="1"/>
</dbReference>
<dbReference type="PROSITE" id="PS00198">
    <property type="entry name" value="4FE4S_FER_1"/>
    <property type="match status" value="1"/>
</dbReference>
<dbReference type="InterPro" id="IPR017900">
    <property type="entry name" value="4Fe4S_Fe_S_CS"/>
</dbReference>